<name>A0ABY5K724_9CELL</name>
<evidence type="ECO:0000256" key="7">
    <source>
        <dbReference type="ARBA" id="ARBA00023033"/>
    </source>
</evidence>
<dbReference type="EMBL" id="CP101989">
    <property type="protein sequence ID" value="UUI65583.1"/>
    <property type="molecule type" value="Genomic_DNA"/>
</dbReference>
<keyword evidence="5 8" id="KW-0560">Oxidoreductase</keyword>
<reference evidence="10 11" key="1">
    <citation type="submission" date="2022-07" db="EMBL/GenBank/DDBJ databases">
        <title>Novel species in genus cellulomonas.</title>
        <authorList>
            <person name="Ye L."/>
        </authorList>
    </citation>
    <scope>NUCLEOTIDE SEQUENCE [LARGE SCALE GENOMIC DNA]</scope>
    <source>
        <strain evidence="11">zg-Y908</strain>
    </source>
</reference>
<evidence type="ECO:0000256" key="6">
    <source>
        <dbReference type="ARBA" id="ARBA00023004"/>
    </source>
</evidence>
<organism evidence="10 11">
    <name type="scientific">Cellulomonas wangsupingiae</name>
    <dbReference type="NCBI Taxonomy" id="2968085"/>
    <lineage>
        <taxon>Bacteria</taxon>
        <taxon>Bacillati</taxon>
        <taxon>Actinomycetota</taxon>
        <taxon>Actinomycetes</taxon>
        <taxon>Micrococcales</taxon>
        <taxon>Cellulomonadaceae</taxon>
        <taxon>Cellulomonas</taxon>
    </lineage>
</organism>
<proteinExistence type="inferred from homology"/>
<evidence type="ECO:0000256" key="1">
    <source>
        <dbReference type="ARBA" id="ARBA00001971"/>
    </source>
</evidence>
<evidence type="ECO:0000256" key="3">
    <source>
        <dbReference type="ARBA" id="ARBA00022617"/>
    </source>
</evidence>
<protein>
    <submittedName>
        <fullName evidence="10">Cytochrome P450</fullName>
    </submittedName>
</protein>
<gene>
    <name evidence="10" type="ORF">NP075_02260</name>
</gene>
<dbReference type="PANTHER" id="PTHR46696:SF5">
    <property type="entry name" value="CYTOCHROME P450 BJ-1"/>
    <property type="match status" value="1"/>
</dbReference>
<keyword evidence="6 8" id="KW-0408">Iron</keyword>
<evidence type="ECO:0000313" key="11">
    <source>
        <dbReference type="Proteomes" id="UP001317322"/>
    </source>
</evidence>
<keyword evidence="4 8" id="KW-0479">Metal-binding</keyword>
<evidence type="ECO:0000256" key="5">
    <source>
        <dbReference type="ARBA" id="ARBA00023002"/>
    </source>
</evidence>
<comment type="cofactor">
    <cofactor evidence="1">
        <name>heme</name>
        <dbReference type="ChEBI" id="CHEBI:30413"/>
    </cofactor>
</comment>
<evidence type="ECO:0000313" key="10">
    <source>
        <dbReference type="EMBL" id="UUI65583.1"/>
    </source>
</evidence>
<sequence>MTGHAPTPVPLPELTTRRCPFAPPREYEELRDRGDVGLLTFPGGSTAYLLTRDADVRAALTDERLSSSINAAPPREGGGEVPGWFFGLDGPDHAAVRSVVVPHFTARAARTLTPRVAEMVDDTLDDLVAGPGHADLVAEYCVPLARRMMRLTLGTSEADHRALTEAIERMESPELDQDAWRAAVFDAWRAAHAVAASDDLDPAGVVARLRADSRLTHDELSSVLVSLQIGGDVPVVQFLAMALRLLLESPDARDGLLAGPHDVAVHELLRYVPSNNLGVVRRVTAPLVLGGTHLPEGAVVFSSPPVANRDREQYADAESLDLARTPHRHLSFGHGAHRCLGQHLAVVLAERALVGFVHRFPEARISVAADDLASVDSATTHGLSTLPVGLGPARTQPTAPVSRPRRGGPEVS</sequence>
<dbReference type="SUPFAM" id="SSF48264">
    <property type="entry name" value="Cytochrome P450"/>
    <property type="match status" value="1"/>
</dbReference>
<dbReference type="PANTHER" id="PTHR46696">
    <property type="entry name" value="P450, PUTATIVE (EUROFUNG)-RELATED"/>
    <property type="match status" value="1"/>
</dbReference>
<keyword evidence="7 8" id="KW-0503">Monooxygenase</keyword>
<dbReference type="Gene3D" id="1.10.630.10">
    <property type="entry name" value="Cytochrome P450"/>
    <property type="match status" value="1"/>
</dbReference>
<dbReference type="InterPro" id="IPR036396">
    <property type="entry name" value="Cyt_P450_sf"/>
</dbReference>
<keyword evidence="11" id="KW-1185">Reference proteome</keyword>
<evidence type="ECO:0000256" key="2">
    <source>
        <dbReference type="ARBA" id="ARBA00010617"/>
    </source>
</evidence>
<dbReference type="InterPro" id="IPR002397">
    <property type="entry name" value="Cyt_P450_B"/>
</dbReference>
<dbReference type="RefSeq" id="WP_227564879.1">
    <property type="nucleotide sequence ID" value="NZ_CP101989.1"/>
</dbReference>
<dbReference type="PROSITE" id="PS00086">
    <property type="entry name" value="CYTOCHROME_P450"/>
    <property type="match status" value="1"/>
</dbReference>
<dbReference type="Proteomes" id="UP001317322">
    <property type="component" value="Chromosome"/>
</dbReference>
<evidence type="ECO:0000256" key="9">
    <source>
        <dbReference type="SAM" id="MobiDB-lite"/>
    </source>
</evidence>
<comment type="similarity">
    <text evidence="2 8">Belongs to the cytochrome P450 family.</text>
</comment>
<keyword evidence="3 8" id="KW-0349">Heme</keyword>
<evidence type="ECO:0000256" key="8">
    <source>
        <dbReference type="RuleBase" id="RU000461"/>
    </source>
</evidence>
<dbReference type="PRINTS" id="PR00359">
    <property type="entry name" value="BP450"/>
</dbReference>
<feature type="region of interest" description="Disordered" evidence="9">
    <location>
        <begin position="383"/>
        <end position="412"/>
    </location>
</feature>
<dbReference type="InterPro" id="IPR017972">
    <property type="entry name" value="Cyt_P450_CS"/>
</dbReference>
<accession>A0ABY5K724</accession>
<dbReference type="InterPro" id="IPR001128">
    <property type="entry name" value="Cyt_P450"/>
</dbReference>
<dbReference type="Pfam" id="PF00067">
    <property type="entry name" value="p450"/>
    <property type="match status" value="1"/>
</dbReference>
<evidence type="ECO:0000256" key="4">
    <source>
        <dbReference type="ARBA" id="ARBA00022723"/>
    </source>
</evidence>
<feature type="region of interest" description="Disordered" evidence="9">
    <location>
        <begin position="1"/>
        <end position="20"/>
    </location>
</feature>